<dbReference type="SUPFAM" id="SSF82649">
    <property type="entry name" value="SufE/NifU"/>
    <property type="match status" value="1"/>
</dbReference>
<evidence type="ECO:0000313" key="4">
    <source>
        <dbReference type="Proteomes" id="UP000186868"/>
    </source>
</evidence>
<dbReference type="PANTHER" id="PTHR43597">
    <property type="entry name" value="SULFUR ACCEPTOR PROTEIN CSDE"/>
    <property type="match status" value="1"/>
</dbReference>
<dbReference type="RefSeq" id="WP_073598035.1">
    <property type="nucleotide sequence ID" value="NZ_MRCB01000001.1"/>
</dbReference>
<dbReference type="Pfam" id="PF02657">
    <property type="entry name" value="SufE"/>
    <property type="match status" value="1"/>
</dbReference>
<accession>A0A1U7HTP3</accession>
<dbReference type="InterPro" id="IPR003808">
    <property type="entry name" value="Fe-S_metab-assoc_dom"/>
</dbReference>
<evidence type="ECO:0000259" key="2">
    <source>
        <dbReference type="Pfam" id="PF02657"/>
    </source>
</evidence>
<evidence type="ECO:0000256" key="1">
    <source>
        <dbReference type="ARBA" id="ARBA00010282"/>
    </source>
</evidence>
<name>A0A1U7HTP3_9CYAN</name>
<feature type="domain" description="Fe-S metabolism associated" evidence="2">
    <location>
        <begin position="17"/>
        <end position="135"/>
    </location>
</feature>
<protein>
    <submittedName>
        <fullName evidence="3">Cysteine desufuration protein SufE</fullName>
    </submittedName>
</protein>
<organism evidence="3 4">
    <name type="scientific">Hydrococcus rivularis NIES-593</name>
    <dbReference type="NCBI Taxonomy" id="1921803"/>
    <lineage>
        <taxon>Bacteria</taxon>
        <taxon>Bacillati</taxon>
        <taxon>Cyanobacteriota</taxon>
        <taxon>Cyanophyceae</taxon>
        <taxon>Pleurocapsales</taxon>
        <taxon>Hydrococcaceae</taxon>
        <taxon>Hydrococcus</taxon>
    </lineage>
</organism>
<gene>
    <name evidence="3" type="ORF">NIES593_00990</name>
</gene>
<dbReference type="Proteomes" id="UP000186868">
    <property type="component" value="Unassembled WGS sequence"/>
</dbReference>
<comment type="similarity">
    <text evidence="1">Belongs to the SufE family.</text>
</comment>
<dbReference type="Gene3D" id="3.90.1010.10">
    <property type="match status" value="1"/>
</dbReference>
<keyword evidence="4" id="KW-1185">Reference proteome</keyword>
<comment type="caution">
    <text evidence="3">The sequence shown here is derived from an EMBL/GenBank/DDBJ whole genome shotgun (WGS) entry which is preliminary data.</text>
</comment>
<dbReference type="EMBL" id="MRCB01000001">
    <property type="protein sequence ID" value="OKH26908.1"/>
    <property type="molecule type" value="Genomic_DNA"/>
</dbReference>
<dbReference type="PANTHER" id="PTHR43597:SF5">
    <property type="entry name" value="SUFE-LIKE PROTEIN 2, CHLOROPLASTIC"/>
    <property type="match status" value="1"/>
</dbReference>
<sequence length="146" mass="16378">MSSPETSLPPNLDRIVQRFKSRTDPKKRYEQLLWYAKKLQPMPEEEKTPENKVHGCTSQVYIAADLKEGKVWYRGDSDAQLVKGLVALLIEGLNGLPPQAILQVTPDFIEETGLKVSLTPSRANGFYNIFKTMQKKALGLELGMSA</sequence>
<dbReference type="AlphaFoldDB" id="A0A1U7HTP3"/>
<reference evidence="3 4" key="1">
    <citation type="submission" date="2016-11" db="EMBL/GenBank/DDBJ databases">
        <title>Draft Genome Sequences of Nine Cyanobacterial Strains from Diverse Habitats.</title>
        <authorList>
            <person name="Zhu T."/>
            <person name="Hou S."/>
            <person name="Lu X."/>
            <person name="Hess W.R."/>
        </authorList>
    </citation>
    <scope>NUCLEOTIDE SEQUENCE [LARGE SCALE GENOMIC DNA]</scope>
    <source>
        <strain evidence="3 4">NIES-593</strain>
    </source>
</reference>
<proteinExistence type="inferred from homology"/>
<evidence type="ECO:0000313" key="3">
    <source>
        <dbReference type="EMBL" id="OKH26908.1"/>
    </source>
</evidence>
<dbReference type="STRING" id="1921803.NIES593_00990"/>
<dbReference type="OrthoDB" id="542067at2"/>